<dbReference type="EMBL" id="AMQM01005617">
    <property type="status" value="NOT_ANNOTATED_CDS"/>
    <property type="molecule type" value="Genomic_DNA"/>
</dbReference>
<dbReference type="EMBL" id="AMQM01005616">
    <property type="status" value="NOT_ANNOTATED_CDS"/>
    <property type="molecule type" value="Genomic_DNA"/>
</dbReference>
<reference evidence="2" key="3">
    <citation type="submission" date="2015-06" db="UniProtKB">
        <authorList>
            <consortium name="EnsemblMetazoa"/>
        </authorList>
    </citation>
    <scope>IDENTIFICATION</scope>
</reference>
<name>T1FU75_HELRO</name>
<dbReference type="HOGENOM" id="CLU_1316693_0_0_1"/>
<dbReference type="Proteomes" id="UP000015101">
    <property type="component" value="Unassembled WGS sequence"/>
</dbReference>
<dbReference type="InParanoid" id="T1FU75"/>
<evidence type="ECO:0000313" key="3">
    <source>
        <dbReference type="Proteomes" id="UP000015101"/>
    </source>
</evidence>
<dbReference type="CTD" id="20212371"/>
<organism evidence="2 3">
    <name type="scientific">Helobdella robusta</name>
    <name type="common">Californian leech</name>
    <dbReference type="NCBI Taxonomy" id="6412"/>
    <lineage>
        <taxon>Eukaryota</taxon>
        <taxon>Metazoa</taxon>
        <taxon>Spiralia</taxon>
        <taxon>Lophotrochozoa</taxon>
        <taxon>Annelida</taxon>
        <taxon>Clitellata</taxon>
        <taxon>Hirudinea</taxon>
        <taxon>Rhynchobdellida</taxon>
        <taxon>Glossiphoniidae</taxon>
        <taxon>Helobdella</taxon>
    </lineage>
</organism>
<dbReference type="RefSeq" id="XP_009021790.1">
    <property type="nucleotide sequence ID" value="XM_009023542.1"/>
</dbReference>
<evidence type="ECO:0000313" key="1">
    <source>
        <dbReference type="EMBL" id="ESO00016.1"/>
    </source>
</evidence>
<dbReference type="AlphaFoldDB" id="T1FU75"/>
<dbReference type="EnsemblMetazoa" id="HelroT192698">
    <property type="protein sequence ID" value="HelroP192698"/>
    <property type="gene ID" value="HelroG192698"/>
</dbReference>
<dbReference type="KEGG" id="hro:HELRODRAFT_192698"/>
<gene>
    <name evidence="2" type="primary">20212371</name>
    <name evidence="1" type="ORF">HELRODRAFT_192698</name>
</gene>
<reference evidence="1 3" key="2">
    <citation type="journal article" date="2013" name="Nature">
        <title>Insights into bilaterian evolution from three spiralian genomes.</title>
        <authorList>
            <person name="Simakov O."/>
            <person name="Marletaz F."/>
            <person name="Cho S.J."/>
            <person name="Edsinger-Gonzales E."/>
            <person name="Havlak P."/>
            <person name="Hellsten U."/>
            <person name="Kuo D.H."/>
            <person name="Larsson T."/>
            <person name="Lv J."/>
            <person name="Arendt D."/>
            <person name="Savage R."/>
            <person name="Osoegawa K."/>
            <person name="de Jong P."/>
            <person name="Grimwood J."/>
            <person name="Chapman J.A."/>
            <person name="Shapiro H."/>
            <person name="Aerts A."/>
            <person name="Otillar R.P."/>
            <person name="Terry A.Y."/>
            <person name="Boore J.L."/>
            <person name="Grigoriev I.V."/>
            <person name="Lindberg D.R."/>
            <person name="Seaver E.C."/>
            <person name="Weisblat D.A."/>
            <person name="Putnam N.H."/>
            <person name="Rokhsar D.S."/>
        </authorList>
    </citation>
    <scope>NUCLEOTIDE SEQUENCE</scope>
</reference>
<proteinExistence type="predicted"/>
<sequence>MCSGGRYKLVRSSVINLLAVNHKFNFLSNRLKISPANDSQMYIGTNVGKVVRVFRHNYIKARPKYYQPSYNYVGEVSSFDVCPLEENLVIAAGNNLSQTNLSVCHTLESLYIRNRVLYRIYTGSFRDLYYTGFMLDFFGFYTESIPDLFGIYTRSILDLFGFYTESIPDLFRIYTGSILDLFQILYRIYAGSIPDPNQIDARSFLDLTH</sequence>
<evidence type="ECO:0000313" key="2">
    <source>
        <dbReference type="EnsemblMetazoa" id="HelroP192698"/>
    </source>
</evidence>
<keyword evidence="3" id="KW-1185">Reference proteome</keyword>
<dbReference type="EMBL" id="KB097026">
    <property type="protein sequence ID" value="ESO00016.1"/>
    <property type="molecule type" value="Genomic_DNA"/>
</dbReference>
<accession>T1FU75</accession>
<reference evidence="3" key="1">
    <citation type="submission" date="2012-12" db="EMBL/GenBank/DDBJ databases">
        <authorList>
            <person name="Hellsten U."/>
            <person name="Grimwood J."/>
            <person name="Chapman J.A."/>
            <person name="Shapiro H."/>
            <person name="Aerts A."/>
            <person name="Otillar R.P."/>
            <person name="Terry A.Y."/>
            <person name="Boore J.L."/>
            <person name="Simakov O."/>
            <person name="Marletaz F."/>
            <person name="Cho S.-J."/>
            <person name="Edsinger-Gonzales E."/>
            <person name="Havlak P."/>
            <person name="Kuo D.-H."/>
            <person name="Larsson T."/>
            <person name="Lv J."/>
            <person name="Arendt D."/>
            <person name="Savage R."/>
            <person name="Osoegawa K."/>
            <person name="de Jong P."/>
            <person name="Lindberg D.R."/>
            <person name="Seaver E.C."/>
            <person name="Weisblat D.A."/>
            <person name="Putnam N.H."/>
            <person name="Grigoriev I.V."/>
            <person name="Rokhsar D.S."/>
        </authorList>
    </citation>
    <scope>NUCLEOTIDE SEQUENCE</scope>
</reference>
<dbReference type="GeneID" id="20212371"/>
<protein>
    <submittedName>
        <fullName evidence="1 2">Uncharacterized protein</fullName>
    </submittedName>
</protein>